<protein>
    <submittedName>
        <fullName evidence="1">Uncharacterized protein</fullName>
    </submittedName>
</protein>
<evidence type="ECO:0000313" key="1">
    <source>
        <dbReference type="EMBL" id="WAH43260.1"/>
    </source>
</evidence>
<proteinExistence type="predicted"/>
<accession>A0ABY6ZK06</accession>
<gene>
    <name evidence="1" type="ORF">NZD89_07655</name>
</gene>
<keyword evidence="2" id="KW-1185">Reference proteome</keyword>
<dbReference type="Proteomes" id="UP001164761">
    <property type="component" value="Chromosome"/>
</dbReference>
<organism evidence="1 2">
    <name type="scientific">Alicyclobacillus fastidiosus</name>
    <dbReference type="NCBI Taxonomy" id="392011"/>
    <lineage>
        <taxon>Bacteria</taxon>
        <taxon>Bacillati</taxon>
        <taxon>Bacillota</taxon>
        <taxon>Bacilli</taxon>
        <taxon>Bacillales</taxon>
        <taxon>Alicyclobacillaceae</taxon>
        <taxon>Alicyclobacillus</taxon>
    </lineage>
</organism>
<sequence>MASVICFGAININSPQQNGGIFVGEINCGGWDANQKVNQGHGSLFGFFNVVLNQQSYVLDSFEMIDGVINDQDFKPITGLNI</sequence>
<dbReference type="RefSeq" id="WP_268007139.1">
    <property type="nucleotide sequence ID" value="NZ_BSUT01000001.1"/>
</dbReference>
<reference evidence="1" key="1">
    <citation type="submission" date="2022-08" db="EMBL/GenBank/DDBJ databases">
        <title>Alicyclobacillus fastidiosus DSM 17978, complete genome.</title>
        <authorList>
            <person name="Wang Q."/>
            <person name="Cai R."/>
            <person name="Wang Z."/>
        </authorList>
    </citation>
    <scope>NUCLEOTIDE SEQUENCE</scope>
    <source>
        <strain evidence="1">DSM 17978</strain>
    </source>
</reference>
<name>A0ABY6ZK06_9BACL</name>
<evidence type="ECO:0000313" key="2">
    <source>
        <dbReference type="Proteomes" id="UP001164761"/>
    </source>
</evidence>
<dbReference type="EMBL" id="CP104067">
    <property type="protein sequence ID" value="WAH43260.1"/>
    <property type="molecule type" value="Genomic_DNA"/>
</dbReference>